<keyword evidence="8" id="KW-0238">DNA-binding</keyword>
<accession>A0A6N7IX34</accession>
<evidence type="ECO:0000256" key="7">
    <source>
        <dbReference type="ARBA" id="ARBA00022840"/>
    </source>
</evidence>
<dbReference type="InterPro" id="IPR014017">
    <property type="entry name" value="DNA_helicase_UvrD-like_C"/>
</dbReference>
<keyword evidence="18" id="KW-1185">Reference proteome</keyword>
<keyword evidence="2 14" id="KW-0547">Nucleotide-binding</keyword>
<evidence type="ECO:0000256" key="9">
    <source>
        <dbReference type="ARBA" id="ARBA00023204"/>
    </source>
</evidence>
<dbReference type="GO" id="GO:0000725">
    <property type="term" value="P:recombinational repair"/>
    <property type="evidence" value="ECO:0007669"/>
    <property type="project" value="TreeGrafter"/>
</dbReference>
<evidence type="ECO:0000256" key="10">
    <source>
        <dbReference type="ARBA" id="ARBA00023235"/>
    </source>
</evidence>
<protein>
    <recommendedName>
        <fullName evidence="12">DNA 3'-5' helicase</fullName>
        <ecNumber evidence="12">5.6.2.4</ecNumber>
    </recommendedName>
</protein>
<dbReference type="Proteomes" id="UP000460257">
    <property type="component" value="Unassembled WGS sequence"/>
</dbReference>
<comment type="catalytic activity">
    <reaction evidence="13">
        <text>ATP + H2O = ADP + phosphate + H(+)</text>
        <dbReference type="Rhea" id="RHEA:13065"/>
        <dbReference type="ChEBI" id="CHEBI:15377"/>
        <dbReference type="ChEBI" id="CHEBI:15378"/>
        <dbReference type="ChEBI" id="CHEBI:30616"/>
        <dbReference type="ChEBI" id="CHEBI:43474"/>
        <dbReference type="ChEBI" id="CHEBI:456216"/>
        <dbReference type="EC" id="5.6.2.4"/>
    </reaction>
</comment>
<comment type="catalytic activity">
    <reaction evidence="11">
        <text>Couples ATP hydrolysis with the unwinding of duplex DNA by translocating in the 3'-5' direction.</text>
        <dbReference type="EC" id="5.6.2.4"/>
    </reaction>
</comment>
<evidence type="ECO:0000256" key="11">
    <source>
        <dbReference type="ARBA" id="ARBA00034617"/>
    </source>
</evidence>
<dbReference type="Pfam" id="PF13361">
    <property type="entry name" value="UvrD_C"/>
    <property type="match status" value="1"/>
</dbReference>
<dbReference type="PROSITE" id="PS51217">
    <property type="entry name" value="UVRD_HELICASE_CTER"/>
    <property type="match status" value="1"/>
</dbReference>
<dbReference type="Pfam" id="PF00580">
    <property type="entry name" value="UvrD-helicase"/>
    <property type="match status" value="1"/>
</dbReference>
<keyword evidence="4 14" id="KW-0378">Hydrolase</keyword>
<dbReference type="InterPro" id="IPR014016">
    <property type="entry name" value="UvrD-like_ATP-bd"/>
</dbReference>
<dbReference type="GO" id="GO:0005524">
    <property type="term" value="F:ATP binding"/>
    <property type="evidence" value="ECO:0007669"/>
    <property type="project" value="UniProtKB-UniRule"/>
</dbReference>
<dbReference type="InterPro" id="IPR011604">
    <property type="entry name" value="PDDEXK-like_dom_sf"/>
</dbReference>
<evidence type="ECO:0000259" key="15">
    <source>
        <dbReference type="PROSITE" id="PS51198"/>
    </source>
</evidence>
<evidence type="ECO:0000256" key="8">
    <source>
        <dbReference type="ARBA" id="ARBA00023125"/>
    </source>
</evidence>
<dbReference type="GO" id="GO:0006302">
    <property type="term" value="P:double-strand break repair"/>
    <property type="evidence" value="ECO:0007669"/>
    <property type="project" value="InterPro"/>
</dbReference>
<evidence type="ECO:0000256" key="3">
    <source>
        <dbReference type="ARBA" id="ARBA00022763"/>
    </source>
</evidence>
<keyword evidence="3" id="KW-0227">DNA damage</keyword>
<dbReference type="PROSITE" id="PS51198">
    <property type="entry name" value="UVRD_HELICASE_ATP_BIND"/>
    <property type="match status" value="1"/>
</dbReference>
<dbReference type="Gene3D" id="3.40.50.300">
    <property type="entry name" value="P-loop containing nucleotide triphosphate hydrolases"/>
    <property type="match status" value="4"/>
</dbReference>
<evidence type="ECO:0000259" key="16">
    <source>
        <dbReference type="PROSITE" id="PS51217"/>
    </source>
</evidence>
<feature type="domain" description="UvrD-like helicase ATP-binding" evidence="15">
    <location>
        <begin position="1"/>
        <end position="473"/>
    </location>
</feature>
<dbReference type="PANTHER" id="PTHR11070:SF48">
    <property type="entry name" value="ATP-DEPENDENT HELICASE_NUCLEASE SUBUNIT A"/>
    <property type="match status" value="1"/>
</dbReference>
<dbReference type="GO" id="GO:0043138">
    <property type="term" value="F:3'-5' DNA helicase activity"/>
    <property type="evidence" value="ECO:0007669"/>
    <property type="project" value="UniProtKB-EC"/>
</dbReference>
<dbReference type="InterPro" id="IPR027417">
    <property type="entry name" value="P-loop_NTPase"/>
</dbReference>
<dbReference type="GO" id="GO:0003677">
    <property type="term" value="F:DNA binding"/>
    <property type="evidence" value="ECO:0007669"/>
    <property type="project" value="UniProtKB-KW"/>
</dbReference>
<evidence type="ECO:0000256" key="1">
    <source>
        <dbReference type="ARBA" id="ARBA00022722"/>
    </source>
</evidence>
<dbReference type="InterPro" id="IPR038726">
    <property type="entry name" value="PDDEXK_AddAB-type"/>
</dbReference>
<dbReference type="Gene3D" id="3.90.320.10">
    <property type="match status" value="1"/>
</dbReference>
<dbReference type="Pfam" id="PF12705">
    <property type="entry name" value="PDDEXK_1"/>
    <property type="match status" value="1"/>
</dbReference>
<dbReference type="GO" id="GO:0004527">
    <property type="term" value="F:exonuclease activity"/>
    <property type="evidence" value="ECO:0007669"/>
    <property type="project" value="UniProtKB-KW"/>
</dbReference>
<dbReference type="SUPFAM" id="SSF52980">
    <property type="entry name" value="Restriction endonuclease-like"/>
    <property type="match status" value="1"/>
</dbReference>
<organism evidence="17 18">
    <name type="scientific">Candidatus Weimeria bifida</name>
    <dbReference type="NCBI Taxonomy" id="2599074"/>
    <lineage>
        <taxon>Bacteria</taxon>
        <taxon>Bacillati</taxon>
        <taxon>Bacillota</taxon>
        <taxon>Clostridia</taxon>
        <taxon>Lachnospirales</taxon>
        <taxon>Lachnospiraceae</taxon>
        <taxon>Candidatus Weimeria</taxon>
    </lineage>
</organism>
<dbReference type="GO" id="GO:0005829">
    <property type="term" value="C:cytosol"/>
    <property type="evidence" value="ECO:0007669"/>
    <property type="project" value="TreeGrafter"/>
</dbReference>
<dbReference type="SUPFAM" id="SSF52540">
    <property type="entry name" value="P-loop containing nucleoside triphosphate hydrolases"/>
    <property type="match status" value="1"/>
</dbReference>
<evidence type="ECO:0000256" key="4">
    <source>
        <dbReference type="ARBA" id="ARBA00022801"/>
    </source>
</evidence>
<evidence type="ECO:0000256" key="14">
    <source>
        <dbReference type="PROSITE-ProRule" id="PRU00560"/>
    </source>
</evidence>
<dbReference type="EC" id="5.6.2.4" evidence="12"/>
<keyword evidence="7 14" id="KW-0067">ATP-binding</keyword>
<dbReference type="NCBIfam" id="TIGR02785">
    <property type="entry name" value="addA_Gpos"/>
    <property type="match status" value="1"/>
</dbReference>
<gene>
    <name evidence="17" type="primary">addA</name>
    <name evidence="17" type="ORF">FRC54_02635</name>
</gene>
<evidence type="ECO:0000313" key="17">
    <source>
        <dbReference type="EMBL" id="MQN00875.1"/>
    </source>
</evidence>
<evidence type="ECO:0000256" key="13">
    <source>
        <dbReference type="ARBA" id="ARBA00048988"/>
    </source>
</evidence>
<keyword evidence="5 14" id="KW-0347">Helicase</keyword>
<evidence type="ECO:0000256" key="2">
    <source>
        <dbReference type="ARBA" id="ARBA00022741"/>
    </source>
</evidence>
<dbReference type="EMBL" id="VOGC01000002">
    <property type="protein sequence ID" value="MQN00875.1"/>
    <property type="molecule type" value="Genomic_DNA"/>
</dbReference>
<proteinExistence type="predicted"/>
<evidence type="ECO:0000313" key="18">
    <source>
        <dbReference type="Proteomes" id="UP000460257"/>
    </source>
</evidence>
<dbReference type="GO" id="GO:0033202">
    <property type="term" value="C:DNA helicase complex"/>
    <property type="evidence" value="ECO:0007669"/>
    <property type="project" value="TreeGrafter"/>
</dbReference>
<keyword evidence="9" id="KW-0234">DNA repair</keyword>
<dbReference type="Gene3D" id="1.10.486.10">
    <property type="entry name" value="PCRA, domain 4"/>
    <property type="match status" value="1"/>
</dbReference>
<feature type="domain" description="UvrD-like helicase C-terminal" evidence="16">
    <location>
        <begin position="493"/>
        <end position="795"/>
    </location>
</feature>
<dbReference type="InterPro" id="IPR014152">
    <property type="entry name" value="AddA"/>
</dbReference>
<keyword evidence="10" id="KW-0413">Isomerase</keyword>
<sequence>MNWTKAQENVIDSSDQSLLVTAAAGSGKTAVLVQRIISKITAENDPWDIDELLVVTFTKAAAKEMKERIYDALNKKLTENPSDHRIRSMRDRVFSADIRTIDSFCKNVVSEYFSQIDLDPDFRFMDSGETELLKQEVLETMIREEYEKGDEKFLGLSDMLSNKGDDSALSGIILNLYSKAQAYSWVSKYYDALRASVTDSDQDSIVETSWFKKLIDLIHKFADDTIPVAEQLKREISAENHDKVFDKLITNLDKDINFFRNISDSSSYNDLYSLSSTFKFEGVGKREILKKATDDDKSKADAWKTRRDQYRNYFEKRIKVFFLSKPLSDIVEEENQKAPFVREIIDLAEEFDHKFLAEKRDRKSYEFSDIEHFALEILTDPDGNITDAAKNYRRKYREVMVDEYQDTNELNERILSAVSRDSSNYFMVGDVKQSIYGFRNADPGIILRKSSEYQKDEKAPFRRIDLDQNFRSREYVIDTVNDIFRRIMIPELGGVAYDKDAELKTGATYYPALPDGQDNSTHTVVLLRDDSELKEQISDDKMELEATWAAQEIKKLFSSGFKVYDGKDSMRPVRYQDIAVILRSTKVNAAKILEIFNAYGIPAENAAATGYFSAPEVAATMNFLRLIDNPRQDVPMAGVLTSMYVGLSEEDIALIGTAHKDQRFHMAVLSEQADNSGRADLSADKRRRLDVFLTELSKLRGRKADTPVYELIAELYSDTGYDLLVSCLPGGERRRQNLLKLYDKAVAFSKTSFSGISAFISYIDRLKDYKTDEGEADVTHGNDAVQIMTIHKSKGLQFPVVFAMGLGKSFNKDKDKIETIKDRDITMPYIDVERHTRNDTVHFKTVRSINDDEGLGEELRVLYVALTRAEEKLYLVGTMNSKKLNTLIETGKNMKESAMSYTALKSSGSFFDFIIPALSKSGYHIDEPAASDFELAEEEIETDQKKLREELLGESSESVRRRALELAMNFTHPYSHRREVIPKQKYSVSEIKATALDEQIREGAMDVYKSMPSSKESRIPAFLSTIAGHDAGAGQNAKAVQKKASGAERGTAMHRFLEKLDFSKEPLGDTLDEQIAREIEKGFLTKEQEGMLDKRKLSTFLKSSLARRMQQAFKTGDLFREQAFVTGDSPELFFGDLSAKASDAPFSDQVIVQGIIDAFFVENDKIILIDYKTDFVKTEEELLVKYTKQLQLYQLALERGLELPVSEMYLYSFVLGKTVAVPLIKRESDH</sequence>
<dbReference type="CDD" id="cd17932">
    <property type="entry name" value="DEXQc_UvrD"/>
    <property type="match status" value="1"/>
</dbReference>
<keyword evidence="1" id="KW-0540">Nuclease</keyword>
<dbReference type="InterPro" id="IPR011335">
    <property type="entry name" value="Restrct_endonuc-II-like"/>
</dbReference>
<comment type="caution">
    <text evidence="17">The sequence shown here is derived from an EMBL/GenBank/DDBJ whole genome shotgun (WGS) entry which is preliminary data.</text>
</comment>
<dbReference type="PANTHER" id="PTHR11070">
    <property type="entry name" value="UVRD / RECB / PCRA DNA HELICASE FAMILY MEMBER"/>
    <property type="match status" value="1"/>
</dbReference>
<reference evidence="17" key="1">
    <citation type="journal article" date="2020" name="Appl. Environ. Microbiol.">
        <title>Medium-Chain Fatty Acid Synthesis by 'Candidatus Weimeria bifida' gen. nov., sp. nov., and 'Candidatus Pseudoramibacter fermentans' sp. nov.</title>
        <authorList>
            <person name="Scarborough M.J."/>
            <person name="Myers K.S."/>
            <person name="Donohue T.J."/>
            <person name="Noguera D.R."/>
        </authorList>
    </citation>
    <scope>NUCLEOTIDE SEQUENCE</scope>
    <source>
        <strain evidence="17">LCO1.1</strain>
    </source>
</reference>
<evidence type="ECO:0000256" key="12">
    <source>
        <dbReference type="ARBA" id="ARBA00034808"/>
    </source>
</evidence>
<evidence type="ECO:0000256" key="6">
    <source>
        <dbReference type="ARBA" id="ARBA00022839"/>
    </source>
</evidence>
<dbReference type="InterPro" id="IPR000212">
    <property type="entry name" value="DNA_helicase_UvrD/REP"/>
</dbReference>
<evidence type="ECO:0000256" key="5">
    <source>
        <dbReference type="ARBA" id="ARBA00022806"/>
    </source>
</evidence>
<feature type="binding site" evidence="14">
    <location>
        <begin position="22"/>
        <end position="29"/>
    </location>
    <ligand>
        <name>ATP</name>
        <dbReference type="ChEBI" id="CHEBI:30616"/>
    </ligand>
</feature>
<name>A0A6N7IX34_9FIRM</name>
<dbReference type="AlphaFoldDB" id="A0A6N7IX34"/>
<keyword evidence="6" id="KW-0269">Exonuclease</keyword>